<reference evidence="1 2" key="1">
    <citation type="submission" date="2019-01" db="EMBL/GenBank/DDBJ databases">
        <title>A draft genome assembly of the solar-powered sea slug Elysia chlorotica.</title>
        <authorList>
            <person name="Cai H."/>
            <person name="Li Q."/>
            <person name="Fang X."/>
            <person name="Li J."/>
            <person name="Curtis N.E."/>
            <person name="Altenburger A."/>
            <person name="Shibata T."/>
            <person name="Feng M."/>
            <person name="Maeda T."/>
            <person name="Schwartz J.A."/>
            <person name="Shigenobu S."/>
            <person name="Lundholm N."/>
            <person name="Nishiyama T."/>
            <person name="Yang H."/>
            <person name="Hasebe M."/>
            <person name="Li S."/>
            <person name="Pierce S.K."/>
            <person name="Wang J."/>
        </authorList>
    </citation>
    <scope>NUCLEOTIDE SEQUENCE [LARGE SCALE GENOMIC DNA]</scope>
    <source>
        <strain evidence="1">EC2010</strain>
        <tissue evidence="1">Whole organism of an adult</tissue>
    </source>
</reference>
<accession>A0A3S1BIZ9</accession>
<dbReference type="EMBL" id="RQTK01000314">
    <property type="protein sequence ID" value="RUS81916.1"/>
    <property type="molecule type" value="Genomic_DNA"/>
</dbReference>
<dbReference type="AlphaFoldDB" id="A0A3S1BIZ9"/>
<sequence>MMLHDFSQIFFYLQSETKIAQNFTNGDVLSRLSRGGCQDKRLRIVRAGTHKQGRCIQTPVPAATFSVDRQRSTKHHCQSHPFTFFKVQKKHLIVKPHNTTIVTASRTLASVLQHWSSGR</sequence>
<gene>
    <name evidence="1" type="ORF">EGW08_010302</name>
</gene>
<comment type="caution">
    <text evidence="1">The sequence shown here is derived from an EMBL/GenBank/DDBJ whole genome shotgun (WGS) entry which is preliminary data.</text>
</comment>
<name>A0A3S1BIZ9_ELYCH</name>
<proteinExistence type="predicted"/>
<protein>
    <submittedName>
        <fullName evidence="1">Uncharacterized protein</fullName>
    </submittedName>
</protein>
<evidence type="ECO:0000313" key="1">
    <source>
        <dbReference type="EMBL" id="RUS81916.1"/>
    </source>
</evidence>
<organism evidence="1 2">
    <name type="scientific">Elysia chlorotica</name>
    <name type="common">Eastern emerald elysia</name>
    <name type="synonym">Sea slug</name>
    <dbReference type="NCBI Taxonomy" id="188477"/>
    <lineage>
        <taxon>Eukaryota</taxon>
        <taxon>Metazoa</taxon>
        <taxon>Spiralia</taxon>
        <taxon>Lophotrochozoa</taxon>
        <taxon>Mollusca</taxon>
        <taxon>Gastropoda</taxon>
        <taxon>Heterobranchia</taxon>
        <taxon>Euthyneura</taxon>
        <taxon>Panpulmonata</taxon>
        <taxon>Sacoglossa</taxon>
        <taxon>Placobranchoidea</taxon>
        <taxon>Plakobranchidae</taxon>
        <taxon>Elysia</taxon>
    </lineage>
</organism>
<dbReference type="Proteomes" id="UP000271974">
    <property type="component" value="Unassembled WGS sequence"/>
</dbReference>
<keyword evidence="2" id="KW-1185">Reference proteome</keyword>
<evidence type="ECO:0000313" key="2">
    <source>
        <dbReference type="Proteomes" id="UP000271974"/>
    </source>
</evidence>